<feature type="active site" description="Proton acceptor" evidence="4">
    <location>
        <position position="157"/>
    </location>
</feature>
<keyword evidence="3 4" id="KW-0443">Lipid metabolism</keyword>
<dbReference type="InterPro" id="IPR050301">
    <property type="entry name" value="NTE"/>
</dbReference>
<dbReference type="InterPro" id="IPR016035">
    <property type="entry name" value="Acyl_Trfase/lysoPLipase"/>
</dbReference>
<gene>
    <name evidence="6" type="ORF">SAMN05421640_3174</name>
</gene>
<protein>
    <submittedName>
        <fullName evidence="6">NTE family protein</fullName>
    </submittedName>
</protein>
<dbReference type="Proteomes" id="UP000198393">
    <property type="component" value="Unassembled WGS sequence"/>
</dbReference>
<dbReference type="EMBL" id="FZPD01000005">
    <property type="protein sequence ID" value="SNT28406.1"/>
    <property type="molecule type" value="Genomic_DNA"/>
</dbReference>
<evidence type="ECO:0000259" key="5">
    <source>
        <dbReference type="PROSITE" id="PS51635"/>
    </source>
</evidence>
<evidence type="ECO:0000256" key="4">
    <source>
        <dbReference type="PROSITE-ProRule" id="PRU01161"/>
    </source>
</evidence>
<dbReference type="PANTHER" id="PTHR14226:SF78">
    <property type="entry name" value="SLR0060 PROTEIN"/>
    <property type="match status" value="1"/>
</dbReference>
<dbReference type="GO" id="GO:0016787">
    <property type="term" value="F:hydrolase activity"/>
    <property type="evidence" value="ECO:0007669"/>
    <property type="project" value="UniProtKB-UniRule"/>
</dbReference>
<keyword evidence="1 4" id="KW-0378">Hydrolase</keyword>
<evidence type="ECO:0000256" key="2">
    <source>
        <dbReference type="ARBA" id="ARBA00022963"/>
    </source>
</evidence>
<organism evidence="6 7">
    <name type="scientific">Ekhidna lutea</name>
    <dbReference type="NCBI Taxonomy" id="447679"/>
    <lineage>
        <taxon>Bacteria</taxon>
        <taxon>Pseudomonadati</taxon>
        <taxon>Bacteroidota</taxon>
        <taxon>Cytophagia</taxon>
        <taxon>Cytophagales</taxon>
        <taxon>Reichenbachiellaceae</taxon>
        <taxon>Ekhidna</taxon>
    </lineage>
</organism>
<dbReference type="Gene3D" id="3.40.1090.10">
    <property type="entry name" value="Cytosolic phospholipase A2 catalytic domain"/>
    <property type="match status" value="2"/>
</dbReference>
<feature type="domain" description="PNPLA" evidence="5">
    <location>
        <begin position="12"/>
        <end position="170"/>
    </location>
</feature>
<reference evidence="6 7" key="1">
    <citation type="submission" date="2017-06" db="EMBL/GenBank/DDBJ databases">
        <authorList>
            <person name="Kim H.J."/>
            <person name="Triplett B.A."/>
        </authorList>
    </citation>
    <scope>NUCLEOTIDE SEQUENCE [LARGE SCALE GENOMIC DNA]</scope>
    <source>
        <strain evidence="6 7">DSM 19307</strain>
    </source>
</reference>
<dbReference type="InterPro" id="IPR002641">
    <property type="entry name" value="PNPLA_dom"/>
</dbReference>
<evidence type="ECO:0000256" key="1">
    <source>
        <dbReference type="ARBA" id="ARBA00022801"/>
    </source>
</evidence>
<feature type="short sequence motif" description="DGA/G" evidence="4">
    <location>
        <begin position="157"/>
        <end position="159"/>
    </location>
</feature>
<dbReference type="PANTHER" id="PTHR14226">
    <property type="entry name" value="NEUROPATHY TARGET ESTERASE/SWISS CHEESE D.MELANOGASTER"/>
    <property type="match status" value="1"/>
</dbReference>
<feature type="short sequence motif" description="GXGXXG" evidence="4">
    <location>
        <begin position="16"/>
        <end position="21"/>
    </location>
</feature>
<evidence type="ECO:0000256" key="3">
    <source>
        <dbReference type="ARBA" id="ARBA00023098"/>
    </source>
</evidence>
<feature type="active site" description="Nucleophile" evidence="4">
    <location>
        <position position="45"/>
    </location>
</feature>
<proteinExistence type="predicted"/>
<dbReference type="OrthoDB" id="9770965at2"/>
<dbReference type="SUPFAM" id="SSF52151">
    <property type="entry name" value="FabD/lysophospholipase-like"/>
    <property type="match status" value="1"/>
</dbReference>
<evidence type="ECO:0000313" key="7">
    <source>
        <dbReference type="Proteomes" id="UP000198393"/>
    </source>
</evidence>
<dbReference type="GO" id="GO:0016042">
    <property type="term" value="P:lipid catabolic process"/>
    <property type="evidence" value="ECO:0007669"/>
    <property type="project" value="UniProtKB-UniRule"/>
</dbReference>
<dbReference type="Pfam" id="PF01734">
    <property type="entry name" value="Patatin"/>
    <property type="match status" value="1"/>
</dbReference>
<keyword evidence="2 4" id="KW-0442">Lipid degradation</keyword>
<dbReference type="PROSITE" id="PS51635">
    <property type="entry name" value="PNPLA"/>
    <property type="match status" value="1"/>
</dbReference>
<dbReference type="RefSeq" id="WP_089357849.1">
    <property type="nucleotide sequence ID" value="NZ_FZPD01000005.1"/>
</dbReference>
<evidence type="ECO:0000313" key="6">
    <source>
        <dbReference type="EMBL" id="SNT28406.1"/>
    </source>
</evidence>
<dbReference type="AlphaFoldDB" id="A0A239LCN4"/>
<keyword evidence="7" id="KW-1185">Reference proteome</keyword>
<accession>A0A239LCN4</accession>
<sequence length="254" mass="27752">MSKENKKYDLGIALGGGGARGFAHLGILKALEEKGIKPDVISGVSAGAIAGAFIASGHSPKEAFDIIKQYKFTGISEFNIPKTGLLSSAKMKSRLLKKISKERLEDLEIPLIICVTNMLDGKAEYLDEGPLADIIQASASIPVLFSPVEMNGKLYSDGGIFDNVPVRPLKKICKKVIGASISPIQQINELTSLIQVTTRMFQLAVNPSNGELEKQCDLFIEPVELCNYDIMDTKHAQEIFDIGYEYTKQMDIKL</sequence>
<name>A0A239LCN4_EKHLU</name>
<feature type="short sequence motif" description="GXSXG" evidence="4">
    <location>
        <begin position="43"/>
        <end position="47"/>
    </location>
</feature>